<evidence type="ECO:0000313" key="2">
    <source>
        <dbReference type="RefSeq" id="XP_015060521.1"/>
    </source>
</evidence>
<evidence type="ECO:0000313" key="1">
    <source>
        <dbReference type="Proteomes" id="UP000694930"/>
    </source>
</evidence>
<reference evidence="1" key="1">
    <citation type="journal article" date="2014" name="Nat. Genet.">
        <title>The genome of the stress-tolerant wild tomato species Solanum pennellii.</title>
        <authorList>
            <person name="Bolger A."/>
            <person name="Scossa F."/>
            <person name="Bolger M.E."/>
            <person name="Lanz C."/>
            <person name="Maumus F."/>
            <person name="Tohge T."/>
            <person name="Quesneville H."/>
            <person name="Alseekh S."/>
            <person name="Sorensen I."/>
            <person name="Lichtenstein G."/>
            <person name="Fich E.A."/>
            <person name="Conte M."/>
            <person name="Keller H."/>
            <person name="Schneeberger K."/>
            <person name="Schwacke R."/>
            <person name="Ofner I."/>
            <person name="Vrebalov J."/>
            <person name="Xu Y."/>
            <person name="Osorio S."/>
            <person name="Aflitos S.A."/>
            <person name="Schijlen E."/>
            <person name="Jimenez-Gomez J.M."/>
            <person name="Ryngajllo M."/>
            <person name="Kimura S."/>
            <person name="Kumar R."/>
            <person name="Koenig D."/>
            <person name="Headland L.R."/>
            <person name="Maloof J.N."/>
            <person name="Sinha N."/>
            <person name="van Ham R.C."/>
            <person name="Lankhorst R.K."/>
            <person name="Mao L."/>
            <person name="Vogel A."/>
            <person name="Arsova B."/>
            <person name="Panstruga R."/>
            <person name="Fei Z."/>
            <person name="Rose J.K."/>
            <person name="Zamir D."/>
            <person name="Carrari F."/>
            <person name="Giovannoni J.J."/>
            <person name="Weigel D."/>
            <person name="Usadel B."/>
            <person name="Fernie A.R."/>
        </authorList>
    </citation>
    <scope>NUCLEOTIDE SEQUENCE [LARGE SCALE GENOMIC DNA]</scope>
    <source>
        <strain evidence="1">cv. LA0716</strain>
    </source>
</reference>
<dbReference type="RefSeq" id="XP_015060521.1">
    <property type="nucleotide sequence ID" value="XM_015205035.1"/>
</dbReference>
<gene>
    <name evidence="2" type="primary">LOC107006490</name>
</gene>
<proteinExistence type="predicted"/>
<name>A0ABM1FR37_SOLPN</name>
<sequence>MGDCPISWKSTKQQVVSLSSVEAEYYSIHRLVPEISWVVHLLNDLSITIPPRRSVRGRITRRNVEEQELPYAPEVQPQGEVTDIDFCEPIRMLSQVELNEVKVQEFHKLKQDSLSVHEYGLKFTQLSRYAPHMIKDMRSRMSLFVADLGRLSSKEGRATMLIGELTISRLMVYVQQVEEEKLRDREEL</sequence>
<accession>A0ABM1FR37</accession>
<reference evidence="2" key="2">
    <citation type="submission" date="2025-08" db="UniProtKB">
        <authorList>
            <consortium name="RefSeq"/>
        </authorList>
    </citation>
    <scope>IDENTIFICATION</scope>
</reference>
<dbReference type="GeneID" id="107006490"/>
<keyword evidence="1" id="KW-1185">Reference proteome</keyword>
<dbReference type="Proteomes" id="UP000694930">
    <property type="component" value="Chromosome 12"/>
</dbReference>
<organism evidence="1 2">
    <name type="scientific">Solanum pennellii</name>
    <name type="common">Tomato</name>
    <name type="synonym">Lycopersicon pennellii</name>
    <dbReference type="NCBI Taxonomy" id="28526"/>
    <lineage>
        <taxon>Eukaryota</taxon>
        <taxon>Viridiplantae</taxon>
        <taxon>Streptophyta</taxon>
        <taxon>Embryophyta</taxon>
        <taxon>Tracheophyta</taxon>
        <taxon>Spermatophyta</taxon>
        <taxon>Magnoliopsida</taxon>
        <taxon>eudicotyledons</taxon>
        <taxon>Gunneridae</taxon>
        <taxon>Pentapetalae</taxon>
        <taxon>asterids</taxon>
        <taxon>lamiids</taxon>
        <taxon>Solanales</taxon>
        <taxon>Solanaceae</taxon>
        <taxon>Solanoideae</taxon>
        <taxon>Solaneae</taxon>
        <taxon>Solanum</taxon>
        <taxon>Solanum subgen. Lycopersicon</taxon>
    </lineage>
</organism>
<protein>
    <submittedName>
        <fullName evidence="2">Uncharacterized protein LOC107006490</fullName>
    </submittedName>
</protein>